<organism evidence="3 4">
    <name type="scientific">Streptomyces huasconensis</name>
    <dbReference type="NCBI Taxonomy" id="1854574"/>
    <lineage>
        <taxon>Bacteria</taxon>
        <taxon>Bacillati</taxon>
        <taxon>Actinomycetota</taxon>
        <taxon>Actinomycetes</taxon>
        <taxon>Kitasatosporales</taxon>
        <taxon>Streptomycetaceae</taxon>
        <taxon>Streptomyces</taxon>
    </lineage>
</organism>
<evidence type="ECO:0000256" key="1">
    <source>
        <dbReference type="SAM" id="MobiDB-lite"/>
    </source>
</evidence>
<sequence length="254" mass="26931">MLLAEAAARRGLPVLARVPEQGPDARRDLHWYGGPLAADRVAAPAGIALLEPADTWLAALPYELTHRRIKSTTLGEARALRRPAFVKPPSDKSLPAAVYADGSRLPPTDAATRITDDAAVLVSEVVEFAAEYRCFVRDGRVVTGGRYAVRGLLDPGPLASRARTFAERVVARCAGAGPGLPGAVVLDVGPLTGGRWAVVEANMAWYAHCYTADPERVLDVVLAATGPHHAVAPADRPFLRSPRPGQPPSAPPRL</sequence>
<keyword evidence="4" id="KW-1185">Reference proteome</keyword>
<reference evidence="3 4" key="1">
    <citation type="submission" date="2024-06" db="EMBL/GenBank/DDBJ databases">
        <title>The Natural Products Discovery Center: Release of the First 8490 Sequenced Strains for Exploring Actinobacteria Biosynthetic Diversity.</title>
        <authorList>
            <person name="Kalkreuter E."/>
            <person name="Kautsar S.A."/>
            <person name="Yang D."/>
            <person name="Bader C.D."/>
            <person name="Teijaro C.N."/>
            <person name="Fluegel L."/>
            <person name="Davis C.M."/>
            <person name="Simpson J.R."/>
            <person name="Lauterbach L."/>
            <person name="Steele A.D."/>
            <person name="Gui C."/>
            <person name="Meng S."/>
            <person name="Li G."/>
            <person name="Viehrig K."/>
            <person name="Ye F."/>
            <person name="Su P."/>
            <person name="Kiefer A.F."/>
            <person name="Nichols A."/>
            <person name="Cepeda A.J."/>
            <person name="Yan W."/>
            <person name="Fan B."/>
            <person name="Jiang Y."/>
            <person name="Adhikari A."/>
            <person name="Zheng C.-J."/>
            <person name="Schuster L."/>
            <person name="Cowan T.M."/>
            <person name="Smanski M.J."/>
            <person name="Chevrette M.G."/>
            <person name="De Carvalho L.P.S."/>
            <person name="Shen B."/>
        </authorList>
    </citation>
    <scope>NUCLEOTIDE SEQUENCE [LARGE SCALE GENOMIC DNA]</scope>
    <source>
        <strain evidence="3 4">NPDC047833</strain>
    </source>
</reference>
<dbReference type="Proteomes" id="UP001553843">
    <property type="component" value="Unassembled WGS sequence"/>
</dbReference>
<dbReference type="EMBL" id="JBEYRS010000004">
    <property type="protein sequence ID" value="MEW2362715.1"/>
    <property type="molecule type" value="Genomic_DNA"/>
</dbReference>
<name>A0ABV3LTE8_9ACTN</name>
<evidence type="ECO:0000313" key="4">
    <source>
        <dbReference type="Proteomes" id="UP001553843"/>
    </source>
</evidence>
<protein>
    <submittedName>
        <fullName evidence="3">ATP-grasp domain-containing protein</fullName>
    </submittedName>
</protein>
<proteinExistence type="predicted"/>
<feature type="region of interest" description="Disordered" evidence="1">
    <location>
        <begin position="233"/>
        <end position="254"/>
    </location>
</feature>
<comment type="caution">
    <text evidence="3">The sequence shown here is derived from an EMBL/GenBank/DDBJ whole genome shotgun (WGS) entry which is preliminary data.</text>
</comment>
<dbReference type="Pfam" id="PF18299">
    <property type="entry name" value="R2K_2"/>
    <property type="match status" value="1"/>
</dbReference>
<accession>A0ABV3LTE8</accession>
<dbReference type="InterPro" id="IPR041261">
    <property type="entry name" value="R2K_2"/>
</dbReference>
<dbReference type="RefSeq" id="WP_359777787.1">
    <property type="nucleotide sequence ID" value="NZ_JBEYRR010000004.1"/>
</dbReference>
<feature type="domain" description="ATP-grasp" evidence="2">
    <location>
        <begin position="65"/>
        <end position="220"/>
    </location>
</feature>
<gene>
    <name evidence="3" type="ORF">AB0887_12265</name>
</gene>
<feature type="compositionally biased region" description="Pro residues" evidence="1">
    <location>
        <begin position="244"/>
        <end position="254"/>
    </location>
</feature>
<evidence type="ECO:0000313" key="3">
    <source>
        <dbReference type="EMBL" id="MEW2362715.1"/>
    </source>
</evidence>
<evidence type="ECO:0000259" key="2">
    <source>
        <dbReference type="Pfam" id="PF18299"/>
    </source>
</evidence>